<evidence type="ECO:0000256" key="1">
    <source>
        <dbReference type="SAM" id="MobiDB-lite"/>
    </source>
</evidence>
<protein>
    <submittedName>
        <fullName evidence="3">12307_t:CDS:1</fullName>
    </submittedName>
</protein>
<dbReference type="InterPro" id="IPR036361">
    <property type="entry name" value="SAP_dom_sf"/>
</dbReference>
<proteinExistence type="predicted"/>
<dbReference type="InterPro" id="IPR003034">
    <property type="entry name" value="SAP_dom"/>
</dbReference>
<keyword evidence="4" id="KW-1185">Reference proteome</keyword>
<feature type="compositionally biased region" description="Basic and acidic residues" evidence="1">
    <location>
        <begin position="64"/>
        <end position="74"/>
    </location>
</feature>
<dbReference type="AlphaFoldDB" id="A0A9N8WCW4"/>
<accession>A0A9N8WCW4</accession>
<reference evidence="3" key="1">
    <citation type="submission" date="2021-06" db="EMBL/GenBank/DDBJ databases">
        <authorList>
            <person name="Kallberg Y."/>
            <person name="Tangrot J."/>
            <person name="Rosling A."/>
        </authorList>
    </citation>
    <scope>NUCLEOTIDE SEQUENCE</scope>
    <source>
        <strain evidence="3">FL966</strain>
    </source>
</reference>
<gene>
    <name evidence="3" type="ORF">CPELLU_LOCUS1608</name>
</gene>
<dbReference type="EMBL" id="CAJVQA010000616">
    <property type="protein sequence ID" value="CAG8482955.1"/>
    <property type="molecule type" value="Genomic_DNA"/>
</dbReference>
<organism evidence="3 4">
    <name type="scientific">Cetraspora pellucida</name>
    <dbReference type="NCBI Taxonomy" id="1433469"/>
    <lineage>
        <taxon>Eukaryota</taxon>
        <taxon>Fungi</taxon>
        <taxon>Fungi incertae sedis</taxon>
        <taxon>Mucoromycota</taxon>
        <taxon>Glomeromycotina</taxon>
        <taxon>Glomeromycetes</taxon>
        <taxon>Diversisporales</taxon>
        <taxon>Gigasporaceae</taxon>
        <taxon>Cetraspora</taxon>
    </lineage>
</organism>
<feature type="domain" description="SAP" evidence="2">
    <location>
        <begin position="10"/>
        <end position="44"/>
    </location>
</feature>
<name>A0A9N8WCW4_9GLOM</name>
<evidence type="ECO:0000313" key="4">
    <source>
        <dbReference type="Proteomes" id="UP000789759"/>
    </source>
</evidence>
<evidence type="ECO:0000313" key="3">
    <source>
        <dbReference type="EMBL" id="CAG8482955.1"/>
    </source>
</evidence>
<dbReference type="PROSITE" id="PS50800">
    <property type="entry name" value="SAP"/>
    <property type="match status" value="1"/>
</dbReference>
<comment type="caution">
    <text evidence="3">The sequence shown here is derived from an EMBL/GenBank/DDBJ whole genome shotgun (WGS) entry which is preliminary data.</text>
</comment>
<evidence type="ECO:0000259" key="2">
    <source>
        <dbReference type="PROSITE" id="PS50800"/>
    </source>
</evidence>
<dbReference type="Proteomes" id="UP000789759">
    <property type="component" value="Unassembled WGS sequence"/>
</dbReference>
<dbReference type="SUPFAM" id="SSF68906">
    <property type="entry name" value="SAP domain"/>
    <property type="match status" value="1"/>
</dbReference>
<feature type="region of interest" description="Disordered" evidence="1">
    <location>
        <begin position="54"/>
        <end position="74"/>
    </location>
</feature>
<sequence length="190" mass="21674">MLFAISVVSWTKLTLHELKKLCVLCGLSDRGNKEDLGKRLHLFFEKRKGKQSEKSLEGASAEASSRDNIYEESQEADKRIRDKITHYLEKKKEESVPINIFLSALGNLEKKIDKSFSALHLEIKEAMRVLPTSLMKDFADIRNEIETQAITLRLADNKVEKDMGFQNAKKRSHVSTVVDSDILLPIVPLY</sequence>